<dbReference type="Proteomes" id="UP000002059">
    <property type="component" value="Partially assembled WGS sequence"/>
</dbReference>
<dbReference type="KEGG" id="pbl:PAAG_12528"/>
<dbReference type="AlphaFoldDB" id="A0A0A2V3S6"/>
<dbReference type="EMBL" id="KN294022">
    <property type="protein sequence ID" value="KGQ00800.1"/>
    <property type="molecule type" value="Genomic_DNA"/>
</dbReference>
<dbReference type="STRING" id="502779.A0A0A2V3S6"/>
<name>A0A0A2V3S6_PARBA</name>
<dbReference type="VEuPathDB" id="FungiDB:PAAG_12528"/>
<dbReference type="GeneID" id="26971149"/>
<dbReference type="OrthoDB" id="10006023at2759"/>
<protein>
    <submittedName>
        <fullName evidence="1">Uncharacterized protein</fullName>
    </submittedName>
</protein>
<proteinExistence type="predicted"/>
<sequence length="134" mass="15310">MVAFALKHPKTRELTGGDLLAQSLKTCRRRSDLWTSWRSSRRFSLGLDFDRQGKSSNTLPALEDPGDRWQIDPLILCITSSPPLRDAENNSLQGVIDQIVVSKPLTKFACRMTNPEDTQDYFTCYPCCDVWRSR</sequence>
<keyword evidence="2" id="KW-1185">Reference proteome</keyword>
<gene>
    <name evidence="1" type="ORF">PAAG_12528</name>
</gene>
<organism evidence="1 2">
    <name type="scientific">Paracoccidioides lutzii (strain ATCC MYA-826 / Pb01)</name>
    <name type="common">Paracoccidioides brasiliensis</name>
    <dbReference type="NCBI Taxonomy" id="502779"/>
    <lineage>
        <taxon>Eukaryota</taxon>
        <taxon>Fungi</taxon>
        <taxon>Dikarya</taxon>
        <taxon>Ascomycota</taxon>
        <taxon>Pezizomycotina</taxon>
        <taxon>Eurotiomycetes</taxon>
        <taxon>Eurotiomycetidae</taxon>
        <taxon>Onygenales</taxon>
        <taxon>Ajellomycetaceae</taxon>
        <taxon>Paracoccidioides</taxon>
    </lineage>
</organism>
<evidence type="ECO:0000313" key="1">
    <source>
        <dbReference type="EMBL" id="KGQ00800.1"/>
    </source>
</evidence>
<accession>A0A0A2V3S6</accession>
<dbReference type="HOGENOM" id="CLU_1896853_0_0_1"/>
<evidence type="ECO:0000313" key="2">
    <source>
        <dbReference type="Proteomes" id="UP000002059"/>
    </source>
</evidence>
<reference evidence="1 2" key="1">
    <citation type="journal article" date="2011" name="PLoS Genet.">
        <title>Comparative genomic analysis of human fungal pathogens causing paracoccidioidomycosis.</title>
        <authorList>
            <person name="Desjardins C.A."/>
            <person name="Champion M.D."/>
            <person name="Holder J.W."/>
            <person name="Muszewska A."/>
            <person name="Goldberg J."/>
            <person name="Bailao A.M."/>
            <person name="Brigido M.M."/>
            <person name="Ferreira M.E."/>
            <person name="Garcia A.M."/>
            <person name="Grynberg M."/>
            <person name="Gujja S."/>
            <person name="Heiman D.I."/>
            <person name="Henn M.R."/>
            <person name="Kodira C.D."/>
            <person name="Leon-Narvaez H."/>
            <person name="Longo L.V."/>
            <person name="Ma L.J."/>
            <person name="Malavazi I."/>
            <person name="Matsuo A.L."/>
            <person name="Morais F.V."/>
            <person name="Pereira M."/>
            <person name="Rodriguez-Brito S."/>
            <person name="Sakthikumar S."/>
            <person name="Salem-Izacc S.M."/>
            <person name="Sykes S.M."/>
            <person name="Teixeira M.M."/>
            <person name="Vallejo M.C."/>
            <person name="Walter M.E."/>
            <person name="Yandava C."/>
            <person name="Young S."/>
            <person name="Zeng Q."/>
            <person name="Zucker J."/>
            <person name="Felipe M.S."/>
            <person name="Goldman G.H."/>
            <person name="Haas B.J."/>
            <person name="McEwen J.G."/>
            <person name="Nino-Vega G."/>
            <person name="Puccia R."/>
            <person name="San-Blas G."/>
            <person name="Soares C.M."/>
            <person name="Birren B.W."/>
            <person name="Cuomo C.A."/>
        </authorList>
    </citation>
    <scope>NUCLEOTIDE SEQUENCE [LARGE SCALE GENOMIC DNA]</scope>
    <source>
        <strain evidence="2">ATCC MYA-826 / Pb01</strain>
    </source>
</reference>
<dbReference type="RefSeq" id="XP_015702378.1">
    <property type="nucleotide sequence ID" value="XM_015848007.1"/>
</dbReference>